<dbReference type="EMBL" id="CAEZTS010000158">
    <property type="protein sequence ID" value="CAB4588707.1"/>
    <property type="molecule type" value="Genomic_DNA"/>
</dbReference>
<gene>
    <name evidence="1" type="ORF">UFOPK1722_01518</name>
</gene>
<organism evidence="1">
    <name type="scientific">freshwater metagenome</name>
    <dbReference type="NCBI Taxonomy" id="449393"/>
    <lineage>
        <taxon>unclassified sequences</taxon>
        <taxon>metagenomes</taxon>
        <taxon>ecological metagenomes</taxon>
    </lineage>
</organism>
<evidence type="ECO:0000313" key="1">
    <source>
        <dbReference type="EMBL" id="CAB4588707.1"/>
    </source>
</evidence>
<protein>
    <submittedName>
        <fullName evidence="1">Unannotated protein</fullName>
    </submittedName>
</protein>
<name>A0A6J6FJS8_9ZZZZ</name>
<reference evidence="1" key="1">
    <citation type="submission" date="2020-05" db="EMBL/GenBank/DDBJ databases">
        <authorList>
            <person name="Chiriac C."/>
            <person name="Salcher M."/>
            <person name="Ghai R."/>
            <person name="Kavagutti S V."/>
        </authorList>
    </citation>
    <scope>NUCLEOTIDE SEQUENCE</scope>
</reference>
<proteinExistence type="predicted"/>
<dbReference type="AlphaFoldDB" id="A0A6J6FJS8"/>
<accession>A0A6J6FJS8</accession>
<sequence>MIGVMVDAFGASTSRSTIDKSEENCVARASRLPLVSNTIDAPSKTSSSWPPT</sequence>